<dbReference type="Proteomes" id="UP000294678">
    <property type="component" value="Unassembled WGS sequence"/>
</dbReference>
<evidence type="ECO:0000313" key="3">
    <source>
        <dbReference type="Proteomes" id="UP000294678"/>
    </source>
</evidence>
<evidence type="ECO:0000313" key="2">
    <source>
        <dbReference type="EMBL" id="TDT72488.1"/>
    </source>
</evidence>
<reference evidence="2 3" key="1">
    <citation type="submission" date="2019-03" db="EMBL/GenBank/DDBJ databases">
        <title>Genomic Encyclopedia of Type Strains, Phase IV (KMG-IV): sequencing the most valuable type-strain genomes for metagenomic binning, comparative biology and taxonomic classification.</title>
        <authorList>
            <person name="Goeker M."/>
        </authorList>
    </citation>
    <scope>NUCLEOTIDE SEQUENCE [LARGE SCALE GENOMIC DNA]</scope>
    <source>
        <strain evidence="2 3">DSM 100055</strain>
    </source>
</reference>
<dbReference type="CDD" id="cd13568">
    <property type="entry name" value="PBP2_TAXI_TRAP_like_3"/>
    <property type="match status" value="1"/>
</dbReference>
<keyword evidence="3" id="KW-1185">Reference proteome</keyword>
<proteinExistence type="predicted"/>
<dbReference type="Gene3D" id="3.40.190.10">
    <property type="entry name" value="Periplasmic binding protein-like II"/>
    <property type="match status" value="2"/>
</dbReference>
<organism evidence="2 3">
    <name type="scientific">Hypnocyclicus thermotrophus</name>
    <dbReference type="NCBI Taxonomy" id="1627895"/>
    <lineage>
        <taxon>Bacteria</taxon>
        <taxon>Fusobacteriati</taxon>
        <taxon>Fusobacteriota</taxon>
        <taxon>Fusobacteriia</taxon>
        <taxon>Fusobacteriales</taxon>
        <taxon>Fusobacteriaceae</taxon>
        <taxon>Hypnocyclicus</taxon>
    </lineage>
</organism>
<feature type="chain" id="PRO_5041313600" description="TRAP transporter TAXI family solute receptor" evidence="1">
    <location>
        <begin position="22"/>
        <end position="337"/>
    </location>
</feature>
<protein>
    <recommendedName>
        <fullName evidence="4">TRAP transporter TAXI family solute receptor</fullName>
    </recommendedName>
</protein>
<accession>A0AA46I7G3</accession>
<dbReference type="PANTHER" id="PTHR42941">
    <property type="entry name" value="SLL1037 PROTEIN"/>
    <property type="match status" value="1"/>
</dbReference>
<evidence type="ECO:0008006" key="4">
    <source>
        <dbReference type="Google" id="ProtNLM"/>
    </source>
</evidence>
<dbReference type="NCBIfam" id="TIGR02122">
    <property type="entry name" value="TRAP_TAXI"/>
    <property type="match status" value="1"/>
</dbReference>
<gene>
    <name evidence="2" type="ORF">EV215_0294</name>
</gene>
<dbReference type="AlphaFoldDB" id="A0AA46I7G3"/>
<dbReference type="EMBL" id="SOBG01000001">
    <property type="protein sequence ID" value="TDT72488.1"/>
    <property type="molecule type" value="Genomic_DNA"/>
</dbReference>
<dbReference type="InterPro" id="IPR011852">
    <property type="entry name" value="TRAP_TAXI"/>
</dbReference>
<keyword evidence="1" id="KW-0732">Signal</keyword>
<name>A0AA46I7G3_9FUSO</name>
<dbReference type="PROSITE" id="PS51257">
    <property type="entry name" value="PROKAR_LIPOPROTEIN"/>
    <property type="match status" value="1"/>
</dbReference>
<feature type="signal peptide" evidence="1">
    <location>
        <begin position="1"/>
        <end position="21"/>
    </location>
</feature>
<evidence type="ECO:0000256" key="1">
    <source>
        <dbReference type="SAM" id="SignalP"/>
    </source>
</evidence>
<dbReference type="Pfam" id="PF16868">
    <property type="entry name" value="NMT1_3"/>
    <property type="match status" value="1"/>
</dbReference>
<sequence length="337" mass="36689">MKKYILKLLLLTLAFAFVACGGGNTNTTSSKKTFITIGTGGVTGVYYPTGGAISKMINSKSEYNIKATVESTAGSVYNINAVLKGDLDFGIAQSDRQYQAYYGQSEWKEAGKQEELRSVFSIHPESITLVASVDSGINSIKDLKGKRVNLGNVGSGQLQNAKDVLEAVGISEDDINAEYVKAVEAPGLLQDGRIDAFFYTVGHPSGAIKEATSGRIKVKIVNITGPEFDKLINDKPYYAKSIIEAKNYPNAQNTEDINSIGVKATLITSTKVSEDVVYAITKEVFENFEDFKKLHPAYSTLTKESMLQGLSAPIHKGALKYYKEAGLMKYIKKELIK</sequence>
<dbReference type="PANTHER" id="PTHR42941:SF1">
    <property type="entry name" value="SLL1037 PROTEIN"/>
    <property type="match status" value="1"/>
</dbReference>
<dbReference type="RefSeq" id="WP_134112169.1">
    <property type="nucleotide sequence ID" value="NZ_SOBG01000001.1"/>
</dbReference>
<dbReference type="SUPFAM" id="SSF53850">
    <property type="entry name" value="Periplasmic binding protein-like II"/>
    <property type="match status" value="1"/>
</dbReference>
<comment type="caution">
    <text evidence="2">The sequence shown here is derived from an EMBL/GenBank/DDBJ whole genome shotgun (WGS) entry which is preliminary data.</text>
</comment>